<dbReference type="InterPro" id="IPR035906">
    <property type="entry name" value="MetI-like_sf"/>
</dbReference>
<dbReference type="AlphaFoldDB" id="A0A159Z047"/>
<dbReference type="RefSeq" id="WP_066811084.1">
    <property type="nucleotide sequence ID" value="NZ_CP012661.1"/>
</dbReference>
<dbReference type="PROSITE" id="PS50928">
    <property type="entry name" value="ABC_TM1"/>
    <property type="match status" value="1"/>
</dbReference>
<keyword evidence="5 8" id="KW-0812">Transmembrane</keyword>
<dbReference type="GO" id="GO:0055085">
    <property type="term" value="P:transmembrane transport"/>
    <property type="evidence" value="ECO:0007669"/>
    <property type="project" value="InterPro"/>
</dbReference>
<evidence type="ECO:0000256" key="6">
    <source>
        <dbReference type="ARBA" id="ARBA00022989"/>
    </source>
</evidence>
<organism evidence="10 11">
    <name type="scientific">Frigidibacter mobilis</name>
    <dbReference type="NCBI Taxonomy" id="1335048"/>
    <lineage>
        <taxon>Bacteria</taxon>
        <taxon>Pseudomonadati</taxon>
        <taxon>Pseudomonadota</taxon>
        <taxon>Alphaproteobacteria</taxon>
        <taxon>Rhodobacterales</taxon>
        <taxon>Paracoccaceae</taxon>
        <taxon>Frigidibacter</taxon>
    </lineage>
</organism>
<feature type="transmembrane region" description="Helical" evidence="8">
    <location>
        <begin position="12"/>
        <end position="34"/>
    </location>
</feature>
<dbReference type="PANTHER" id="PTHR43357">
    <property type="entry name" value="INNER MEMBRANE ABC TRANSPORTER PERMEASE PROTEIN YDCV"/>
    <property type="match status" value="1"/>
</dbReference>
<evidence type="ECO:0000256" key="7">
    <source>
        <dbReference type="ARBA" id="ARBA00023136"/>
    </source>
</evidence>
<keyword evidence="2 8" id="KW-0813">Transport</keyword>
<accession>A0A159Z047</accession>
<evidence type="ECO:0000313" key="10">
    <source>
        <dbReference type="EMBL" id="AMY68252.1"/>
    </source>
</evidence>
<feature type="transmembrane region" description="Helical" evidence="8">
    <location>
        <begin position="67"/>
        <end position="89"/>
    </location>
</feature>
<evidence type="ECO:0000313" key="11">
    <source>
        <dbReference type="Proteomes" id="UP000076128"/>
    </source>
</evidence>
<dbReference type="InterPro" id="IPR000515">
    <property type="entry name" value="MetI-like"/>
</dbReference>
<feature type="domain" description="ABC transmembrane type-1" evidence="9">
    <location>
        <begin position="63"/>
        <end position="251"/>
    </location>
</feature>
<evidence type="ECO:0000259" key="9">
    <source>
        <dbReference type="PROSITE" id="PS50928"/>
    </source>
</evidence>
<keyword evidence="11" id="KW-1185">Reference proteome</keyword>
<evidence type="ECO:0000256" key="2">
    <source>
        <dbReference type="ARBA" id="ARBA00022448"/>
    </source>
</evidence>
<dbReference type="Proteomes" id="UP000076128">
    <property type="component" value="Chromosome"/>
</dbReference>
<dbReference type="KEGG" id="daa:AKL17_0993"/>
<evidence type="ECO:0000256" key="1">
    <source>
        <dbReference type="ARBA" id="ARBA00004429"/>
    </source>
</evidence>
<dbReference type="Gene3D" id="1.10.3720.10">
    <property type="entry name" value="MetI-like"/>
    <property type="match status" value="1"/>
</dbReference>
<protein>
    <submittedName>
        <fullName evidence="10">Spermidine/putrescine ABC transporter</fullName>
    </submittedName>
</protein>
<feature type="transmembrane region" description="Helical" evidence="8">
    <location>
        <begin position="231"/>
        <end position="251"/>
    </location>
</feature>
<dbReference type="GO" id="GO:0005886">
    <property type="term" value="C:plasma membrane"/>
    <property type="evidence" value="ECO:0007669"/>
    <property type="project" value="UniProtKB-SubCell"/>
</dbReference>
<keyword evidence="6 8" id="KW-1133">Transmembrane helix</keyword>
<dbReference type="EMBL" id="CP012661">
    <property type="protein sequence ID" value="AMY68252.1"/>
    <property type="molecule type" value="Genomic_DNA"/>
</dbReference>
<evidence type="ECO:0000256" key="5">
    <source>
        <dbReference type="ARBA" id="ARBA00022692"/>
    </source>
</evidence>
<comment type="similarity">
    <text evidence="8">Belongs to the binding-protein-dependent transport system permease family.</text>
</comment>
<dbReference type="PANTHER" id="PTHR43357:SF4">
    <property type="entry name" value="INNER MEMBRANE ABC TRANSPORTER PERMEASE PROTEIN YDCV"/>
    <property type="match status" value="1"/>
</dbReference>
<keyword evidence="4" id="KW-0997">Cell inner membrane</keyword>
<dbReference type="OrthoDB" id="6496035at2"/>
<name>A0A159Z047_9RHOB</name>
<dbReference type="SUPFAM" id="SSF161098">
    <property type="entry name" value="MetI-like"/>
    <property type="match status" value="1"/>
</dbReference>
<evidence type="ECO:0000256" key="3">
    <source>
        <dbReference type="ARBA" id="ARBA00022475"/>
    </source>
</evidence>
<dbReference type="PATRIC" id="fig|1335048.3.peg.1030"/>
<sequence length="263" mass="28278">MTRLISILARGYVFAVFGFIFLPMLIILVISFSADSYLSFPPSGWSLKWYSVVLNNAGFMQGLRNSAIIAAIVAVLSLALGLPAAFALVRLEFPGRTLIRNLILAPLVLPAMMLGLGILMVFTPAGLVATYPGLVLAHLVMTLPFSVRILQTSLANLGTDVEHAAMTLGATPMQVFVQITLPRLTPGIIASGAIAAIMSFDEIVLSLFLVGPRLQTLPVAIYRYVDERTDPMVAVLAVLLIAMSLAMVLVIERSVGFTKAFSR</sequence>
<feature type="transmembrane region" description="Helical" evidence="8">
    <location>
        <begin position="101"/>
        <end position="122"/>
    </location>
</feature>
<keyword evidence="3" id="KW-1003">Cell membrane</keyword>
<comment type="subcellular location">
    <subcellularLocation>
        <location evidence="1">Cell inner membrane</location>
        <topology evidence="1">Multi-pass membrane protein</topology>
    </subcellularLocation>
    <subcellularLocation>
        <location evidence="8">Cell membrane</location>
        <topology evidence="8">Multi-pass membrane protein</topology>
    </subcellularLocation>
</comment>
<keyword evidence="7 8" id="KW-0472">Membrane</keyword>
<dbReference type="Pfam" id="PF00528">
    <property type="entry name" value="BPD_transp_1"/>
    <property type="match status" value="1"/>
</dbReference>
<dbReference type="CDD" id="cd06261">
    <property type="entry name" value="TM_PBP2"/>
    <property type="match status" value="1"/>
</dbReference>
<feature type="transmembrane region" description="Helical" evidence="8">
    <location>
        <begin position="188"/>
        <end position="211"/>
    </location>
</feature>
<feature type="transmembrane region" description="Helical" evidence="8">
    <location>
        <begin position="128"/>
        <end position="147"/>
    </location>
</feature>
<proteinExistence type="inferred from homology"/>
<evidence type="ECO:0000256" key="8">
    <source>
        <dbReference type="RuleBase" id="RU363032"/>
    </source>
</evidence>
<dbReference type="STRING" id="1335048.AKL17_0993"/>
<gene>
    <name evidence="10" type="ORF">AKL17_0993</name>
</gene>
<evidence type="ECO:0000256" key="4">
    <source>
        <dbReference type="ARBA" id="ARBA00022519"/>
    </source>
</evidence>
<reference evidence="10 11" key="1">
    <citation type="submission" date="2015-09" db="EMBL/GenBank/DDBJ databases">
        <title>Complete genome sequence of Defluviimonas alba cai42t isolated from an oilfield in Xinjiang.</title>
        <authorList>
            <person name="Geng S."/>
            <person name="Pan X."/>
            <person name="Wu X."/>
        </authorList>
    </citation>
    <scope>NUCLEOTIDE SEQUENCE [LARGE SCALE GENOMIC DNA]</scope>
    <source>
        <strain evidence="11">cai42</strain>
    </source>
</reference>